<dbReference type="RefSeq" id="WP_309799705.1">
    <property type="nucleotide sequence ID" value="NZ_JAVDPW010000010.1"/>
</dbReference>
<evidence type="ECO:0000259" key="1">
    <source>
        <dbReference type="PROSITE" id="PS51186"/>
    </source>
</evidence>
<dbReference type="Pfam" id="PF13302">
    <property type="entry name" value="Acetyltransf_3"/>
    <property type="match status" value="1"/>
</dbReference>
<dbReference type="EMBL" id="JAVDPW010000010">
    <property type="protein sequence ID" value="MDR6293069.1"/>
    <property type="molecule type" value="Genomic_DNA"/>
</dbReference>
<dbReference type="Proteomes" id="UP001262410">
    <property type="component" value="Unassembled WGS sequence"/>
</dbReference>
<name>A0ABU1JYI9_9PROT</name>
<protein>
    <submittedName>
        <fullName evidence="2">Aminoglycoside 6'-N-acetyltransferase</fullName>
        <ecNumber evidence="2">2.3.1.82</ecNumber>
    </submittedName>
</protein>
<dbReference type="PROSITE" id="PS51186">
    <property type="entry name" value="GNAT"/>
    <property type="match status" value="1"/>
</dbReference>
<keyword evidence="3" id="KW-1185">Reference proteome</keyword>
<sequence length="188" mass="20674">MSDGGFAPIQTERLVLRRFAARDAAAFRAYRDDPEVARWQGWSGCSEAEAEAFVADMAVAAWDRPGQWFQVAIADRATDGLVGDIGVHVLADDARLVELGATLAAAAQGHGYATEALDALIRHLFVDLGKHRLQASLDPRNRSSAALFERLGFRREAQFRRSVWIKGEWCDDDVYALLAEDRGGRDAA</sequence>
<keyword evidence="2" id="KW-0012">Acyltransferase</keyword>
<organism evidence="2 3">
    <name type="scientific">Inquilinus ginsengisoli</name>
    <dbReference type="NCBI Taxonomy" id="363840"/>
    <lineage>
        <taxon>Bacteria</taxon>
        <taxon>Pseudomonadati</taxon>
        <taxon>Pseudomonadota</taxon>
        <taxon>Alphaproteobacteria</taxon>
        <taxon>Rhodospirillales</taxon>
        <taxon>Rhodospirillaceae</taxon>
        <taxon>Inquilinus</taxon>
    </lineage>
</organism>
<accession>A0ABU1JYI9</accession>
<evidence type="ECO:0000313" key="2">
    <source>
        <dbReference type="EMBL" id="MDR6293069.1"/>
    </source>
</evidence>
<keyword evidence="2" id="KW-0808">Transferase</keyword>
<gene>
    <name evidence="2" type="ORF">E9232_005614</name>
</gene>
<dbReference type="InterPro" id="IPR000182">
    <property type="entry name" value="GNAT_dom"/>
</dbReference>
<comment type="caution">
    <text evidence="2">The sequence shown here is derived from an EMBL/GenBank/DDBJ whole genome shotgun (WGS) entry which is preliminary data.</text>
</comment>
<dbReference type="PANTHER" id="PTHR43441">
    <property type="entry name" value="RIBOSOMAL-PROTEIN-SERINE ACETYLTRANSFERASE"/>
    <property type="match status" value="1"/>
</dbReference>
<reference evidence="2 3" key="1">
    <citation type="submission" date="2023-07" db="EMBL/GenBank/DDBJ databases">
        <title>Sorghum-associated microbial communities from plants grown in Nebraska, USA.</title>
        <authorList>
            <person name="Schachtman D."/>
        </authorList>
    </citation>
    <scope>NUCLEOTIDE SEQUENCE [LARGE SCALE GENOMIC DNA]</scope>
    <source>
        <strain evidence="2 3">584</strain>
    </source>
</reference>
<dbReference type="InterPro" id="IPR051908">
    <property type="entry name" value="Ribosomal_N-acetyltransferase"/>
</dbReference>
<dbReference type="PANTHER" id="PTHR43441:SF11">
    <property type="entry name" value="RIBOSOMAL-PROTEIN-SERINE ACETYLTRANSFERASE"/>
    <property type="match status" value="1"/>
</dbReference>
<proteinExistence type="predicted"/>
<dbReference type="EC" id="2.3.1.82" evidence="2"/>
<feature type="domain" description="N-acetyltransferase" evidence="1">
    <location>
        <begin position="14"/>
        <end position="180"/>
    </location>
</feature>
<dbReference type="SUPFAM" id="SSF55729">
    <property type="entry name" value="Acyl-CoA N-acyltransferases (Nat)"/>
    <property type="match status" value="1"/>
</dbReference>
<dbReference type="GO" id="GO:0047663">
    <property type="term" value="F:aminoglycoside 6'-N-acetyltransferase activity"/>
    <property type="evidence" value="ECO:0007669"/>
    <property type="project" value="UniProtKB-EC"/>
</dbReference>
<dbReference type="InterPro" id="IPR016181">
    <property type="entry name" value="Acyl_CoA_acyltransferase"/>
</dbReference>
<evidence type="ECO:0000313" key="3">
    <source>
        <dbReference type="Proteomes" id="UP001262410"/>
    </source>
</evidence>
<dbReference type="Gene3D" id="3.40.630.30">
    <property type="match status" value="1"/>
</dbReference>